<name>A0A8R7TE82_TRIUA</name>
<gene>
    <name evidence="25" type="primary">LOC125541161</name>
</gene>
<feature type="binding site" description="axial binding residue" evidence="20">
    <location>
        <position position="216"/>
    </location>
    <ligand>
        <name>heme b</name>
        <dbReference type="ChEBI" id="CHEBI:60344"/>
    </ligand>
    <ligandPart>
        <name>Fe</name>
        <dbReference type="ChEBI" id="CHEBI:18248"/>
    </ligandPart>
</feature>
<keyword evidence="13 20" id="KW-0408">Iron</keyword>
<dbReference type="PANTHER" id="PTHR31235">
    <property type="entry name" value="PEROXIDASE 25-RELATED"/>
    <property type="match status" value="1"/>
</dbReference>
<evidence type="ECO:0000313" key="25">
    <source>
        <dbReference type="EnsemblPlants" id="TuG1812G0200001551.01.T01"/>
    </source>
</evidence>
<dbReference type="GO" id="GO:0140825">
    <property type="term" value="F:lactoperoxidase activity"/>
    <property type="evidence" value="ECO:0007669"/>
    <property type="project" value="UniProtKB-EC"/>
</dbReference>
<keyword evidence="17 23" id="KW-0376">Hydrogen peroxide</keyword>
<evidence type="ECO:0000256" key="13">
    <source>
        <dbReference type="ARBA" id="ARBA00023004"/>
    </source>
</evidence>
<feature type="binding site" evidence="20">
    <location>
        <position position="266"/>
    </location>
    <ligand>
        <name>Ca(2+)</name>
        <dbReference type="ChEBI" id="CHEBI:29108"/>
        <label>2</label>
    </ligand>
</feature>
<dbReference type="PROSITE" id="PS50873">
    <property type="entry name" value="PEROXIDASE_4"/>
    <property type="match status" value="1"/>
</dbReference>
<dbReference type="Gramene" id="TuG1812G0200001551.01.T01">
    <property type="protein sequence ID" value="TuG1812G0200001551.01.T01"/>
    <property type="gene ID" value="TuG1812G0200001551.01"/>
</dbReference>
<evidence type="ECO:0000256" key="19">
    <source>
        <dbReference type="PIRSR" id="PIRSR600823-2"/>
    </source>
</evidence>
<comment type="cofactor">
    <cofactor evidence="20 23">
        <name>Ca(2+)</name>
        <dbReference type="ChEBI" id="CHEBI:29108"/>
    </cofactor>
    <text evidence="20 23">Binds 2 calcium ions per subunit.</text>
</comment>
<evidence type="ECO:0000256" key="8">
    <source>
        <dbReference type="ARBA" id="ARBA00022617"/>
    </source>
</evidence>
<evidence type="ECO:0000256" key="17">
    <source>
        <dbReference type="ARBA" id="ARBA00023324"/>
    </source>
</evidence>
<evidence type="ECO:0000256" key="12">
    <source>
        <dbReference type="ARBA" id="ARBA00023002"/>
    </source>
</evidence>
<comment type="similarity">
    <text evidence="4">Belongs to the peroxidase family. Ascorbate peroxidase subfamily.</text>
</comment>
<evidence type="ECO:0000256" key="21">
    <source>
        <dbReference type="PIRSR" id="PIRSR600823-4"/>
    </source>
</evidence>
<feature type="disulfide bond" evidence="22">
    <location>
        <begin position="55"/>
        <end position="136"/>
    </location>
</feature>
<comment type="subcellular location">
    <subcellularLocation>
        <location evidence="3 23">Secreted</location>
    </subcellularLocation>
</comment>
<comment type="catalytic activity">
    <reaction evidence="1 23">
        <text>2 a phenolic donor + H2O2 = 2 a phenolic radical donor + 2 H2O</text>
        <dbReference type="Rhea" id="RHEA:56136"/>
        <dbReference type="ChEBI" id="CHEBI:15377"/>
        <dbReference type="ChEBI" id="CHEBI:16240"/>
        <dbReference type="ChEBI" id="CHEBI:139520"/>
        <dbReference type="ChEBI" id="CHEBI:139521"/>
        <dbReference type="EC" id="1.11.1.7"/>
    </reaction>
</comment>
<feature type="binding site" evidence="20">
    <location>
        <position position="263"/>
    </location>
    <ligand>
        <name>Ca(2+)</name>
        <dbReference type="ChEBI" id="CHEBI:29108"/>
        <label>2</label>
    </ligand>
</feature>
<feature type="binding site" evidence="20">
    <location>
        <position position="87"/>
    </location>
    <ligand>
        <name>Ca(2+)</name>
        <dbReference type="ChEBI" id="CHEBI:29108"/>
        <label>1</label>
    </ligand>
</feature>
<dbReference type="GO" id="GO:0046872">
    <property type="term" value="F:metal ion binding"/>
    <property type="evidence" value="ECO:0007669"/>
    <property type="project" value="UniProtKB-UniRule"/>
</dbReference>
<evidence type="ECO:0000256" key="2">
    <source>
        <dbReference type="ARBA" id="ARBA00002322"/>
    </source>
</evidence>
<evidence type="ECO:0000256" key="16">
    <source>
        <dbReference type="ARBA" id="ARBA00023283"/>
    </source>
</evidence>
<evidence type="ECO:0000256" key="15">
    <source>
        <dbReference type="ARBA" id="ARBA00023180"/>
    </source>
</evidence>
<dbReference type="InterPro" id="IPR033905">
    <property type="entry name" value="Secretory_peroxidase"/>
</dbReference>
<evidence type="ECO:0000256" key="23">
    <source>
        <dbReference type="RuleBase" id="RU362060"/>
    </source>
</evidence>
<dbReference type="EC" id="1.11.1.7" evidence="5 23"/>
<dbReference type="AlphaFoldDB" id="A0A8R7TE82"/>
<dbReference type="PROSITE" id="PS00436">
    <property type="entry name" value="PEROXIDASE_2"/>
    <property type="match status" value="1"/>
</dbReference>
<sequence>MDNDKLAALVVVALLGCMAHTCQASYGYPNPMPPIPSPTPPTAPALTLNYYSYSCPNAEAIVREAVKNATDNNRGIGAGLIRLFFHDCFVRGCDASVLLDPTPANAQPEKLGIPNFPSLRGFEVIDAAKAALEEACPGVVSCADIVAFAGRDATFFLSNGKAYFDMPAGRYDGNVSLASETLSNLPPPFATLQMLKDMFASKGLTVDEMVTLSGAHSVGISHCSSFSDRLPPNLSDPSAMDATLAASVQVKCNRTGDPVVVQDLRTPGDLDNQYYRNVLDKKVLFKSDAALRSSETGA</sequence>
<keyword evidence="11 20" id="KW-0106">Calcium</keyword>
<feature type="signal peptide" evidence="23">
    <location>
        <begin position="1"/>
        <end position="24"/>
    </location>
</feature>
<evidence type="ECO:0000256" key="11">
    <source>
        <dbReference type="ARBA" id="ARBA00022837"/>
    </source>
</evidence>
<dbReference type="PRINTS" id="PR00461">
    <property type="entry name" value="PLPEROXIDASE"/>
</dbReference>
<dbReference type="CDD" id="cd00693">
    <property type="entry name" value="secretory_peroxidase"/>
    <property type="match status" value="1"/>
</dbReference>
<evidence type="ECO:0000256" key="3">
    <source>
        <dbReference type="ARBA" id="ARBA00004613"/>
    </source>
</evidence>
<evidence type="ECO:0000256" key="14">
    <source>
        <dbReference type="ARBA" id="ARBA00023157"/>
    </source>
</evidence>
<dbReference type="EnsemblPlants" id="TuG1812G0200001551.01.T01">
    <property type="protein sequence ID" value="TuG1812G0200001551.01.T01"/>
    <property type="gene ID" value="TuG1812G0200001551.01"/>
</dbReference>
<feature type="binding site" evidence="19">
    <location>
        <position position="186"/>
    </location>
    <ligand>
        <name>substrate</name>
    </ligand>
</feature>
<dbReference type="FunFam" id="1.10.420.10:FF:000006">
    <property type="entry name" value="Peroxidase"/>
    <property type="match status" value="1"/>
</dbReference>
<dbReference type="PROSITE" id="PS00435">
    <property type="entry name" value="PEROXIDASE_1"/>
    <property type="match status" value="1"/>
</dbReference>
<feature type="binding site" evidence="20">
    <location>
        <position position="90"/>
    </location>
    <ligand>
        <name>Ca(2+)</name>
        <dbReference type="ChEBI" id="CHEBI:29108"/>
        <label>1</label>
    </ligand>
</feature>
<evidence type="ECO:0000256" key="5">
    <source>
        <dbReference type="ARBA" id="ARBA00012313"/>
    </source>
</evidence>
<feature type="binding site" evidence="20">
    <location>
        <position position="92"/>
    </location>
    <ligand>
        <name>Ca(2+)</name>
        <dbReference type="ChEBI" id="CHEBI:29108"/>
        <label>1</label>
    </ligand>
</feature>
<dbReference type="InterPro" id="IPR010255">
    <property type="entry name" value="Haem_peroxidase_sf"/>
</dbReference>
<protein>
    <recommendedName>
        <fullName evidence="5 23">Peroxidase</fullName>
        <ecNumber evidence="5 23">1.11.1.7</ecNumber>
    </recommendedName>
</protein>
<dbReference type="InterPro" id="IPR002016">
    <property type="entry name" value="Haem_peroxidase"/>
</dbReference>
<feature type="chain" id="PRO_5035962387" description="Peroxidase" evidence="23">
    <location>
        <begin position="25"/>
        <end position="298"/>
    </location>
</feature>
<reference evidence="25" key="3">
    <citation type="submission" date="2022-06" db="UniProtKB">
        <authorList>
            <consortium name="EnsemblPlants"/>
        </authorList>
    </citation>
    <scope>IDENTIFICATION</scope>
</reference>
<keyword evidence="8 23" id="KW-0349">Heme</keyword>
<dbReference type="FunFam" id="1.10.520.10:FF:000006">
    <property type="entry name" value="Peroxidase"/>
    <property type="match status" value="1"/>
</dbReference>
<feature type="disulfide bond" evidence="22">
    <location>
        <begin position="223"/>
        <end position="252"/>
    </location>
</feature>
<evidence type="ECO:0000256" key="9">
    <source>
        <dbReference type="ARBA" id="ARBA00022723"/>
    </source>
</evidence>
<evidence type="ECO:0000256" key="4">
    <source>
        <dbReference type="ARBA" id="ARBA00006873"/>
    </source>
</evidence>
<evidence type="ECO:0000256" key="6">
    <source>
        <dbReference type="ARBA" id="ARBA00022525"/>
    </source>
</evidence>
<keyword evidence="14 22" id="KW-1015">Disulfide bond</keyword>
<dbReference type="InterPro" id="IPR000823">
    <property type="entry name" value="Peroxidase_pln"/>
</dbReference>
<feature type="binding site" evidence="20">
    <location>
        <position position="94"/>
    </location>
    <ligand>
        <name>Ca(2+)</name>
        <dbReference type="ChEBI" id="CHEBI:29108"/>
        <label>1</label>
    </ligand>
</feature>
<evidence type="ECO:0000256" key="18">
    <source>
        <dbReference type="PIRSR" id="PIRSR600823-1"/>
    </source>
</evidence>
<evidence type="ECO:0000256" key="7">
    <source>
        <dbReference type="ARBA" id="ARBA00022559"/>
    </source>
</evidence>
<evidence type="ECO:0000259" key="24">
    <source>
        <dbReference type="PROSITE" id="PS50873"/>
    </source>
</evidence>
<keyword evidence="10 23" id="KW-0732">Signal</keyword>
<feature type="domain" description="Plant heme peroxidase family profile" evidence="24">
    <location>
        <begin position="45"/>
        <end position="298"/>
    </location>
</feature>
<keyword evidence="26" id="KW-1185">Reference proteome</keyword>
<dbReference type="Pfam" id="PF00141">
    <property type="entry name" value="peroxidase"/>
    <property type="match status" value="1"/>
</dbReference>
<keyword evidence="9 20" id="KW-0479">Metal-binding</keyword>
<keyword evidence="12 23" id="KW-0560">Oxidoreductase</keyword>
<dbReference type="PROSITE" id="PS51257">
    <property type="entry name" value="PROKAR_LIPOPROTEIN"/>
    <property type="match status" value="1"/>
</dbReference>
<feature type="binding site" evidence="20">
    <location>
        <position position="271"/>
    </location>
    <ligand>
        <name>Ca(2+)</name>
        <dbReference type="ChEBI" id="CHEBI:29108"/>
        <label>2</label>
    </ligand>
</feature>
<feature type="binding site" evidence="20">
    <location>
        <position position="109"/>
    </location>
    <ligand>
        <name>Ca(2+)</name>
        <dbReference type="ChEBI" id="CHEBI:29108"/>
        <label>1</label>
    </ligand>
</feature>
<keyword evidence="15" id="KW-0325">Glycoprotein</keyword>
<comment type="cofactor">
    <cofactor evidence="20 23">
        <name>heme b</name>
        <dbReference type="ChEBI" id="CHEBI:60344"/>
    </cofactor>
    <text evidence="20 23">Binds 1 heme b (iron(II)-protoporphyrin IX) group per subunit.</text>
</comment>
<dbReference type="GO" id="GO:0006979">
    <property type="term" value="P:response to oxidative stress"/>
    <property type="evidence" value="ECO:0007669"/>
    <property type="project" value="UniProtKB-UniRule"/>
</dbReference>
<feature type="disulfide bond" evidence="22">
    <location>
        <begin position="88"/>
        <end position="93"/>
    </location>
</feature>
<reference evidence="25" key="2">
    <citation type="submission" date="2018-03" db="EMBL/GenBank/DDBJ databases">
        <title>The Triticum urartu genome reveals the dynamic nature of wheat genome evolution.</title>
        <authorList>
            <person name="Ling H."/>
            <person name="Ma B."/>
            <person name="Shi X."/>
            <person name="Liu H."/>
            <person name="Dong L."/>
            <person name="Sun H."/>
            <person name="Cao Y."/>
            <person name="Gao Q."/>
            <person name="Zheng S."/>
            <person name="Li Y."/>
            <person name="Yu Y."/>
            <person name="Du H."/>
            <person name="Qi M."/>
            <person name="Li Y."/>
            <person name="Yu H."/>
            <person name="Cui Y."/>
            <person name="Wang N."/>
            <person name="Chen C."/>
            <person name="Wu H."/>
            <person name="Zhao Y."/>
            <person name="Zhang J."/>
            <person name="Li Y."/>
            <person name="Zhou W."/>
            <person name="Zhang B."/>
            <person name="Hu W."/>
            <person name="Eijk M."/>
            <person name="Tang J."/>
            <person name="Witsenboer H."/>
            <person name="Zhao S."/>
            <person name="Li Z."/>
            <person name="Zhang A."/>
            <person name="Wang D."/>
            <person name="Liang C."/>
        </authorList>
    </citation>
    <scope>NUCLEOTIDE SEQUENCE [LARGE SCALE GENOMIC DNA]</scope>
    <source>
        <strain evidence="25">cv. G1812</strain>
    </source>
</reference>
<reference evidence="26" key="1">
    <citation type="journal article" date="2013" name="Nature">
        <title>Draft genome of the wheat A-genome progenitor Triticum urartu.</title>
        <authorList>
            <person name="Ling H.Q."/>
            <person name="Zhao S."/>
            <person name="Liu D."/>
            <person name="Wang J."/>
            <person name="Sun H."/>
            <person name="Zhang C."/>
            <person name="Fan H."/>
            <person name="Li D."/>
            <person name="Dong L."/>
            <person name="Tao Y."/>
            <person name="Gao C."/>
            <person name="Wu H."/>
            <person name="Li Y."/>
            <person name="Cui Y."/>
            <person name="Guo X."/>
            <person name="Zheng S."/>
            <person name="Wang B."/>
            <person name="Yu K."/>
            <person name="Liang Q."/>
            <person name="Yang W."/>
            <person name="Lou X."/>
            <person name="Chen J."/>
            <person name="Feng M."/>
            <person name="Jian J."/>
            <person name="Zhang X."/>
            <person name="Luo G."/>
            <person name="Jiang Y."/>
            <person name="Liu J."/>
            <person name="Wang Z."/>
            <person name="Sha Y."/>
            <person name="Zhang B."/>
            <person name="Wu H."/>
            <person name="Tang D."/>
            <person name="Shen Q."/>
            <person name="Xue P."/>
            <person name="Zou S."/>
            <person name="Wang X."/>
            <person name="Liu X."/>
            <person name="Wang F."/>
            <person name="Yang Y."/>
            <person name="An X."/>
            <person name="Dong Z."/>
            <person name="Zhang K."/>
            <person name="Zhang X."/>
            <person name="Luo M.C."/>
            <person name="Dvorak J."/>
            <person name="Tong Y."/>
            <person name="Wang J."/>
            <person name="Yang H."/>
            <person name="Li Z."/>
            <person name="Wang D."/>
            <person name="Zhang A."/>
            <person name="Wang J."/>
        </authorList>
    </citation>
    <scope>NUCLEOTIDE SEQUENCE</scope>
    <source>
        <strain evidence="26">cv. G1812</strain>
    </source>
</reference>
<organism evidence="25 26">
    <name type="scientific">Triticum urartu</name>
    <name type="common">Red wild einkorn</name>
    <name type="synonym">Crithodium urartu</name>
    <dbReference type="NCBI Taxonomy" id="4572"/>
    <lineage>
        <taxon>Eukaryota</taxon>
        <taxon>Viridiplantae</taxon>
        <taxon>Streptophyta</taxon>
        <taxon>Embryophyta</taxon>
        <taxon>Tracheophyta</taxon>
        <taxon>Spermatophyta</taxon>
        <taxon>Magnoliopsida</taxon>
        <taxon>Liliopsida</taxon>
        <taxon>Poales</taxon>
        <taxon>Poaceae</taxon>
        <taxon>BOP clade</taxon>
        <taxon>Pooideae</taxon>
        <taxon>Triticodae</taxon>
        <taxon>Triticeae</taxon>
        <taxon>Triticinae</taxon>
        <taxon>Triticum</taxon>
    </lineage>
</organism>
<dbReference type="PRINTS" id="PR00458">
    <property type="entry name" value="PEROXIDASE"/>
</dbReference>
<feature type="site" description="Transition state stabilizer" evidence="21">
    <location>
        <position position="82"/>
    </location>
</feature>
<feature type="binding site" evidence="20">
    <location>
        <position position="96"/>
    </location>
    <ligand>
        <name>Ca(2+)</name>
        <dbReference type="ChEBI" id="CHEBI:29108"/>
        <label>1</label>
    </ligand>
</feature>
<accession>A0A8R7TE82</accession>
<dbReference type="InterPro" id="IPR019794">
    <property type="entry name" value="Peroxidases_AS"/>
</dbReference>
<evidence type="ECO:0000313" key="26">
    <source>
        <dbReference type="Proteomes" id="UP000015106"/>
    </source>
</evidence>
<dbReference type="Gene3D" id="1.10.520.10">
    <property type="match status" value="1"/>
</dbReference>
<feature type="active site" description="Proton acceptor" evidence="18">
    <location>
        <position position="86"/>
    </location>
</feature>
<keyword evidence="6 23" id="KW-0964">Secreted</keyword>
<dbReference type="GO" id="GO:0020037">
    <property type="term" value="F:heme binding"/>
    <property type="evidence" value="ECO:0007669"/>
    <property type="project" value="UniProtKB-UniRule"/>
</dbReference>
<proteinExistence type="inferred from homology"/>
<dbReference type="Gene3D" id="1.10.420.10">
    <property type="entry name" value="Peroxidase, domain 2"/>
    <property type="match status" value="1"/>
</dbReference>
<dbReference type="GO" id="GO:0042744">
    <property type="term" value="P:hydrogen peroxide catabolic process"/>
    <property type="evidence" value="ECO:0007669"/>
    <property type="project" value="UniProtKB-KW"/>
</dbReference>
<dbReference type="InterPro" id="IPR019793">
    <property type="entry name" value="Peroxidases_heam-ligand_BS"/>
</dbReference>
<evidence type="ECO:0000256" key="22">
    <source>
        <dbReference type="PIRSR" id="PIRSR600823-5"/>
    </source>
</evidence>
<keyword evidence="7 23" id="KW-0575">Peroxidase</keyword>
<dbReference type="GO" id="GO:0005576">
    <property type="term" value="C:extracellular region"/>
    <property type="evidence" value="ECO:0007669"/>
    <property type="project" value="UniProtKB-SubCell"/>
</dbReference>
<evidence type="ECO:0000256" key="20">
    <source>
        <dbReference type="PIRSR" id="PIRSR600823-3"/>
    </source>
</evidence>
<dbReference type="SUPFAM" id="SSF48113">
    <property type="entry name" value="Heme-dependent peroxidases"/>
    <property type="match status" value="1"/>
</dbReference>
<evidence type="ECO:0000256" key="1">
    <source>
        <dbReference type="ARBA" id="ARBA00000189"/>
    </source>
</evidence>
<evidence type="ECO:0000256" key="10">
    <source>
        <dbReference type="ARBA" id="ARBA00022729"/>
    </source>
</evidence>
<comment type="function">
    <text evidence="2">Removal of H(2)O(2), oxidation of toxic reductants, biosynthesis and degradation of lignin, suberization, auxin catabolism, response to environmental stresses such as wounding, pathogen attack and oxidative stress. These functions might be dependent on each isozyme/isoform in each plant tissue.</text>
</comment>
<dbReference type="Proteomes" id="UP000015106">
    <property type="component" value="Chromosome 2"/>
</dbReference>
<comment type="similarity">
    <text evidence="23">Belongs to the peroxidase family. Classical plant (class III) peroxidase subfamily.</text>
</comment>
<keyword evidence="16" id="KW-0873">Pyrrolidone carboxylic acid</keyword>